<sequence>MAEIAVTPPAPPPAVPRSRERWFVAMLVLTAVMAPVALVGPLAALATPLRRAPREMRVLWILAVTLVVVGWGLALFASSELWPDWLILDPEENAAA</sequence>
<feature type="transmembrane region" description="Helical" evidence="1">
    <location>
        <begin position="58"/>
        <end position="77"/>
    </location>
</feature>
<reference evidence="2 3" key="1">
    <citation type="submission" date="2020-09" db="EMBL/GenBank/DDBJ databases">
        <title>Flavimobilis rhizosphaerae sp. nov., isolated from rhizosphere soil of Spartina alterniflora.</title>
        <authorList>
            <person name="Hanqin C."/>
        </authorList>
    </citation>
    <scope>NUCLEOTIDE SEQUENCE [LARGE SCALE GENOMIC DNA]</scope>
    <source>
        <strain evidence="2 3">GY 10621</strain>
    </source>
</reference>
<organism evidence="2 3">
    <name type="scientific">Flavimobilis rhizosphaerae</name>
    <dbReference type="NCBI Taxonomy" id="2775421"/>
    <lineage>
        <taxon>Bacteria</taxon>
        <taxon>Bacillati</taxon>
        <taxon>Actinomycetota</taxon>
        <taxon>Actinomycetes</taxon>
        <taxon>Micrococcales</taxon>
        <taxon>Jonesiaceae</taxon>
        <taxon>Flavimobilis</taxon>
    </lineage>
</organism>
<proteinExistence type="predicted"/>
<feature type="transmembrane region" description="Helical" evidence="1">
    <location>
        <begin position="22"/>
        <end position="46"/>
    </location>
</feature>
<dbReference type="Proteomes" id="UP000642107">
    <property type="component" value="Unassembled WGS sequence"/>
</dbReference>
<evidence type="ECO:0000313" key="3">
    <source>
        <dbReference type="Proteomes" id="UP000642107"/>
    </source>
</evidence>
<keyword evidence="1" id="KW-0812">Transmembrane</keyword>
<dbReference type="EMBL" id="JACZDF010000002">
    <property type="protein sequence ID" value="MBD9698623.1"/>
    <property type="molecule type" value="Genomic_DNA"/>
</dbReference>
<keyword evidence="3" id="KW-1185">Reference proteome</keyword>
<evidence type="ECO:0000256" key="1">
    <source>
        <dbReference type="SAM" id="Phobius"/>
    </source>
</evidence>
<dbReference type="RefSeq" id="WP_192278084.1">
    <property type="nucleotide sequence ID" value="NZ_JACZDF010000002.1"/>
</dbReference>
<gene>
    <name evidence="2" type="ORF">IGS67_03820</name>
</gene>
<comment type="caution">
    <text evidence="2">The sequence shown here is derived from an EMBL/GenBank/DDBJ whole genome shotgun (WGS) entry which is preliminary data.</text>
</comment>
<keyword evidence="1" id="KW-0472">Membrane</keyword>
<accession>A0ABR9DNQ7</accession>
<name>A0ABR9DNQ7_9MICO</name>
<evidence type="ECO:0000313" key="2">
    <source>
        <dbReference type="EMBL" id="MBD9698623.1"/>
    </source>
</evidence>
<keyword evidence="1" id="KW-1133">Transmembrane helix</keyword>
<protein>
    <submittedName>
        <fullName evidence="2">Uncharacterized protein</fullName>
    </submittedName>
</protein>